<accession>A0A4U7B243</accession>
<dbReference type="GO" id="GO:0031267">
    <property type="term" value="F:small GTPase binding"/>
    <property type="evidence" value="ECO:0007669"/>
    <property type="project" value="TreeGrafter"/>
</dbReference>
<dbReference type="PROSITE" id="PS50913">
    <property type="entry name" value="GRIP"/>
    <property type="match status" value="1"/>
</dbReference>
<dbReference type="AlphaFoldDB" id="A0A4U7B243"/>
<sequence length="585" mass="65465">MAPNADADTTSKSASKKKRKNKKKASDKNANADEAAQIPDVTNGPAEDEDNDDEGDEEAEDASRVRAPSAYCDFGIDTGQRASVAEVKTEHKLETEAPKELPLRNGDHAKTKADSEDDVNERLDAAERERDSLRAEVTELRKSLEGIQSKHEEEITSLREEKEEVEAAKEKADSQYQTLLGRVNTIRSQLGERLKADAEELSQARTSIEDLEQKNSELTKARDEKQQTISELQNELNSQKGEVDSLRSRSNLSTTNWSKERDDLNSQLAYAKEEFENAKQAMQDWEVLAMEERSLRESLGEKVGELEDQVMSHREAYERAVNERDVLNNTVEGLQRALQEIQEARKKELRETVESSQAQLDALKKQAEESSKRASEAAEQLETTKKELERALPFEKEVKEKNLLIGKLRHEAVILNDHLTKALRFLKRGKPEDNVDRQIVTNHFLHFLSLDRSDPKKFQILQLIAALLGWTDEQREQAGLARPGTSNTSLRIPLSPFRRTPSTPSLSTDFASNPSGQSRESLAELWSDFLEREAEAGVTSRRGSLAASQRSASITSPPPRGEQPGLGIRGSVGGQNSSHPPVLEE</sequence>
<dbReference type="GO" id="GO:0005794">
    <property type="term" value="C:Golgi apparatus"/>
    <property type="evidence" value="ECO:0007669"/>
    <property type="project" value="UniProtKB-SubCell"/>
</dbReference>
<comment type="subcellular location">
    <subcellularLocation>
        <location evidence="1">Golgi apparatus</location>
    </subcellularLocation>
</comment>
<dbReference type="GO" id="GO:0007030">
    <property type="term" value="P:Golgi organization"/>
    <property type="evidence" value="ECO:0007669"/>
    <property type="project" value="TreeGrafter"/>
</dbReference>
<dbReference type="InterPro" id="IPR000237">
    <property type="entry name" value="GRIP_dom"/>
</dbReference>
<organism evidence="6 7">
    <name type="scientific">Elsinoe australis</name>
    <dbReference type="NCBI Taxonomy" id="40998"/>
    <lineage>
        <taxon>Eukaryota</taxon>
        <taxon>Fungi</taxon>
        <taxon>Dikarya</taxon>
        <taxon>Ascomycota</taxon>
        <taxon>Pezizomycotina</taxon>
        <taxon>Dothideomycetes</taxon>
        <taxon>Dothideomycetidae</taxon>
        <taxon>Myriangiales</taxon>
        <taxon>Elsinoaceae</taxon>
        <taxon>Elsinoe</taxon>
    </lineage>
</organism>
<dbReference type="Gene3D" id="1.10.287.1490">
    <property type="match status" value="1"/>
</dbReference>
<dbReference type="Proteomes" id="UP000308133">
    <property type="component" value="Unassembled WGS sequence"/>
</dbReference>
<keyword evidence="3" id="KW-0175">Coiled coil</keyword>
<dbReference type="PANTHER" id="PTHR18921">
    <property type="entry name" value="MYOSIN HEAVY CHAIN - RELATED"/>
    <property type="match status" value="1"/>
</dbReference>
<name>A0A4U7B243_9PEZI</name>
<evidence type="ECO:0000313" key="7">
    <source>
        <dbReference type="Proteomes" id="UP000308133"/>
    </source>
</evidence>
<evidence type="ECO:0000256" key="3">
    <source>
        <dbReference type="ARBA" id="ARBA00023054"/>
    </source>
</evidence>
<evidence type="ECO:0000259" key="5">
    <source>
        <dbReference type="PROSITE" id="PS50913"/>
    </source>
</evidence>
<feature type="region of interest" description="Disordered" evidence="4">
    <location>
        <begin position="198"/>
        <end position="263"/>
    </location>
</feature>
<feature type="domain" description="GRIP" evidence="5">
    <location>
        <begin position="430"/>
        <end position="481"/>
    </location>
</feature>
<feature type="region of interest" description="Disordered" evidence="4">
    <location>
        <begin position="362"/>
        <end position="382"/>
    </location>
</feature>
<dbReference type="InterPro" id="IPR019459">
    <property type="entry name" value="GRAB"/>
</dbReference>
<comment type="caution">
    <text evidence="6">The sequence shown here is derived from an EMBL/GenBank/DDBJ whole genome shotgun (WGS) entry which is preliminary data.</text>
</comment>
<feature type="compositionally biased region" description="Basic and acidic residues" evidence="4">
    <location>
        <begin position="207"/>
        <end position="226"/>
    </location>
</feature>
<dbReference type="PANTHER" id="PTHR18921:SF2">
    <property type="entry name" value="THYROID RECEPTOR-INTERACTING PROTEIN 11"/>
    <property type="match status" value="1"/>
</dbReference>
<feature type="region of interest" description="Disordered" evidence="4">
    <location>
        <begin position="1"/>
        <end position="180"/>
    </location>
</feature>
<evidence type="ECO:0000256" key="4">
    <source>
        <dbReference type="SAM" id="MobiDB-lite"/>
    </source>
</evidence>
<proteinExistence type="predicted"/>
<evidence type="ECO:0000313" key="6">
    <source>
        <dbReference type="EMBL" id="TKX21387.1"/>
    </source>
</evidence>
<feature type="region of interest" description="Disordered" evidence="4">
    <location>
        <begin position="478"/>
        <end position="517"/>
    </location>
</feature>
<feature type="compositionally biased region" description="Polar residues" evidence="4">
    <location>
        <begin position="248"/>
        <end position="257"/>
    </location>
</feature>
<keyword evidence="2" id="KW-0333">Golgi apparatus</keyword>
<feature type="compositionally biased region" description="Basic residues" evidence="4">
    <location>
        <begin position="14"/>
        <end position="23"/>
    </location>
</feature>
<protein>
    <submittedName>
        <fullName evidence="6">GRIP-related Arf binding domain-containing protein</fullName>
    </submittedName>
</protein>
<feature type="region of interest" description="Disordered" evidence="4">
    <location>
        <begin position="537"/>
        <end position="585"/>
    </location>
</feature>
<feature type="compositionally biased region" description="Polar residues" evidence="4">
    <location>
        <begin position="546"/>
        <end position="555"/>
    </location>
</feature>
<dbReference type="Pfam" id="PF10375">
    <property type="entry name" value="GRAB"/>
    <property type="match status" value="1"/>
</dbReference>
<dbReference type="GO" id="GO:0006888">
    <property type="term" value="P:endoplasmic reticulum to Golgi vesicle-mediated transport"/>
    <property type="evidence" value="ECO:0007669"/>
    <property type="project" value="TreeGrafter"/>
</dbReference>
<feature type="compositionally biased region" description="Low complexity" evidence="4">
    <location>
        <begin position="1"/>
        <end position="13"/>
    </location>
</feature>
<reference evidence="6 7" key="1">
    <citation type="submission" date="2018-02" db="EMBL/GenBank/DDBJ databases">
        <title>Draft genome sequences of Elsinoe sp., causing black scab on jojoba.</title>
        <authorList>
            <person name="Stodart B."/>
            <person name="Jeffress S."/>
            <person name="Ash G."/>
            <person name="Arun Chinnappa K."/>
        </authorList>
    </citation>
    <scope>NUCLEOTIDE SEQUENCE [LARGE SCALE GENOMIC DNA]</scope>
    <source>
        <strain evidence="6 7">Hillstone_2</strain>
    </source>
</reference>
<gene>
    <name evidence="6" type="ORF">C1H76_6461</name>
</gene>
<feature type="compositionally biased region" description="Polar residues" evidence="4">
    <location>
        <begin position="227"/>
        <end position="240"/>
    </location>
</feature>
<dbReference type="EMBL" id="PTQR01000081">
    <property type="protein sequence ID" value="TKX21387.1"/>
    <property type="molecule type" value="Genomic_DNA"/>
</dbReference>
<feature type="compositionally biased region" description="Basic and acidic residues" evidence="4">
    <location>
        <begin position="87"/>
        <end position="173"/>
    </location>
</feature>
<feature type="compositionally biased region" description="Polar residues" evidence="4">
    <location>
        <begin position="500"/>
        <end position="517"/>
    </location>
</feature>
<evidence type="ECO:0000256" key="1">
    <source>
        <dbReference type="ARBA" id="ARBA00004555"/>
    </source>
</evidence>
<feature type="compositionally biased region" description="Acidic residues" evidence="4">
    <location>
        <begin position="46"/>
        <end position="60"/>
    </location>
</feature>
<evidence type="ECO:0000256" key="2">
    <source>
        <dbReference type="ARBA" id="ARBA00023034"/>
    </source>
</evidence>